<proteinExistence type="inferred from homology"/>
<evidence type="ECO:0000313" key="14">
    <source>
        <dbReference type="EMBL" id="GFH25987.1"/>
    </source>
</evidence>
<accession>A0A699ZT22</accession>
<gene>
    <name evidence="14" type="ORF">HaLaN_24050</name>
</gene>
<evidence type="ECO:0000256" key="11">
    <source>
        <dbReference type="PROSITE-ProRule" id="PRU00282"/>
    </source>
</evidence>
<dbReference type="InterPro" id="IPR051028">
    <property type="entry name" value="Mito_Solute_Carrier"/>
</dbReference>
<dbReference type="PANTHER" id="PTHR45678:SF9">
    <property type="entry name" value="CALCIUM-BINDING MITOCHONDRIAL CARRIER PROTEIN ARALAR1"/>
    <property type="match status" value="1"/>
</dbReference>
<dbReference type="InterPro" id="IPR018108">
    <property type="entry name" value="MCP_transmembrane"/>
</dbReference>
<comment type="caution">
    <text evidence="14">The sequence shown here is derived from an EMBL/GenBank/DDBJ whole genome shotgun (WGS) entry which is preliminary data.</text>
</comment>
<keyword evidence="5" id="KW-0677">Repeat</keyword>
<protein>
    <submittedName>
        <fullName evidence="14">Uncharacterized protein</fullName>
    </submittedName>
</protein>
<dbReference type="EMBL" id="BLLF01002981">
    <property type="protein sequence ID" value="GFH25987.1"/>
    <property type="molecule type" value="Genomic_DNA"/>
</dbReference>
<dbReference type="PROSITE" id="PS50920">
    <property type="entry name" value="SOLCAR"/>
    <property type="match status" value="3"/>
</dbReference>
<evidence type="ECO:0000256" key="6">
    <source>
        <dbReference type="ARBA" id="ARBA00022792"/>
    </source>
</evidence>
<evidence type="ECO:0000256" key="1">
    <source>
        <dbReference type="ARBA" id="ARBA00004448"/>
    </source>
</evidence>
<feature type="region of interest" description="Disordered" evidence="13">
    <location>
        <begin position="1"/>
        <end position="26"/>
    </location>
</feature>
<evidence type="ECO:0000256" key="8">
    <source>
        <dbReference type="ARBA" id="ARBA00022989"/>
    </source>
</evidence>
<organism evidence="14 15">
    <name type="scientific">Haematococcus lacustris</name>
    <name type="common">Green alga</name>
    <name type="synonym">Haematococcus pluvialis</name>
    <dbReference type="NCBI Taxonomy" id="44745"/>
    <lineage>
        <taxon>Eukaryota</taxon>
        <taxon>Viridiplantae</taxon>
        <taxon>Chlorophyta</taxon>
        <taxon>core chlorophytes</taxon>
        <taxon>Chlorophyceae</taxon>
        <taxon>CS clade</taxon>
        <taxon>Chlamydomonadales</taxon>
        <taxon>Haematococcaceae</taxon>
        <taxon>Haematococcus</taxon>
    </lineage>
</organism>
<evidence type="ECO:0000256" key="4">
    <source>
        <dbReference type="ARBA" id="ARBA00022692"/>
    </source>
</evidence>
<dbReference type="InterPro" id="IPR023395">
    <property type="entry name" value="MCP_dom_sf"/>
</dbReference>
<evidence type="ECO:0000256" key="2">
    <source>
        <dbReference type="ARBA" id="ARBA00006375"/>
    </source>
</evidence>
<dbReference type="GO" id="GO:0005743">
    <property type="term" value="C:mitochondrial inner membrane"/>
    <property type="evidence" value="ECO:0007669"/>
    <property type="project" value="UniProtKB-SubCell"/>
</dbReference>
<feature type="non-terminal residue" evidence="14">
    <location>
        <position position="1"/>
    </location>
</feature>
<keyword evidence="3 12" id="KW-0813">Transport</keyword>
<keyword evidence="4 11" id="KW-0812">Transmembrane</keyword>
<dbReference type="Pfam" id="PF00153">
    <property type="entry name" value="Mito_carr"/>
    <property type="match status" value="3"/>
</dbReference>
<name>A0A699ZT22_HAELA</name>
<dbReference type="PRINTS" id="PR00926">
    <property type="entry name" value="MITOCARRIER"/>
</dbReference>
<feature type="repeat" description="Solcar" evidence="11">
    <location>
        <begin position="146"/>
        <end position="253"/>
    </location>
</feature>
<evidence type="ECO:0000313" key="15">
    <source>
        <dbReference type="Proteomes" id="UP000485058"/>
    </source>
</evidence>
<keyword evidence="9" id="KW-0496">Mitochondrion</keyword>
<dbReference type="AlphaFoldDB" id="A0A699ZT22"/>
<dbReference type="SUPFAM" id="SSF103506">
    <property type="entry name" value="Mitochondrial carrier"/>
    <property type="match status" value="1"/>
</dbReference>
<comment type="subcellular location">
    <subcellularLocation>
        <location evidence="1">Mitochondrion inner membrane</location>
        <topology evidence="1">Multi-pass membrane protein</topology>
    </subcellularLocation>
</comment>
<evidence type="ECO:0000256" key="10">
    <source>
        <dbReference type="ARBA" id="ARBA00023136"/>
    </source>
</evidence>
<evidence type="ECO:0000256" key="3">
    <source>
        <dbReference type="ARBA" id="ARBA00022448"/>
    </source>
</evidence>
<dbReference type="PANTHER" id="PTHR45678">
    <property type="entry name" value="MITOCHONDRIAL 2-OXODICARBOXYLATE CARRIER 1-RELATED"/>
    <property type="match status" value="1"/>
</dbReference>
<dbReference type="InterPro" id="IPR002067">
    <property type="entry name" value="MCP"/>
</dbReference>
<evidence type="ECO:0000256" key="9">
    <source>
        <dbReference type="ARBA" id="ARBA00023128"/>
    </source>
</evidence>
<comment type="similarity">
    <text evidence="2 12">Belongs to the mitochondrial carrier (TC 2.A.29) family.</text>
</comment>
<evidence type="ECO:0000256" key="5">
    <source>
        <dbReference type="ARBA" id="ARBA00022737"/>
    </source>
</evidence>
<reference evidence="14 15" key="1">
    <citation type="submission" date="2020-02" db="EMBL/GenBank/DDBJ databases">
        <title>Draft genome sequence of Haematococcus lacustris strain NIES-144.</title>
        <authorList>
            <person name="Morimoto D."/>
            <person name="Nakagawa S."/>
            <person name="Yoshida T."/>
            <person name="Sawayama S."/>
        </authorList>
    </citation>
    <scope>NUCLEOTIDE SEQUENCE [LARGE SCALE GENOMIC DNA]</scope>
    <source>
        <strain evidence="14 15">NIES-144</strain>
    </source>
</reference>
<evidence type="ECO:0000256" key="13">
    <source>
        <dbReference type="SAM" id="MobiDB-lite"/>
    </source>
</evidence>
<feature type="repeat" description="Solcar" evidence="11">
    <location>
        <begin position="261"/>
        <end position="339"/>
    </location>
</feature>
<keyword evidence="15" id="KW-1185">Reference proteome</keyword>
<keyword evidence="7" id="KW-0106">Calcium</keyword>
<sequence length="444" mass="46741">MAARAQKAVLQGEESAARRGERTVTSGEQVTCRDGELQTLPCSSEYTRIESHLHSSGHMVHMPQPEATSSTCQPECLQEASFGETCIPGSSSPTSGPLYQGLGCDDYKDSSQEEVRSLLRVPAAVKVAPPAVRCVRAMPGPLSLHENILLGGVSAAIAGTVTFPMDTIKARLMNGQGSTIAGTLRDIVKTQVSCNKACLWLAVAAPTAGHSMCGHTVWAQGPAALYRGLPAQLVGIMPEKALKLTLYNSLRRCMMWDGAKVPLTGEALAGAMTACVQVIVTQPYEIVKLRQQTAAGQSLGATIKELGVSGLARGSSATLLRDVPFNALYFSTYAGLKGWIHSHVDAPDQPLISPFGLLAAGLGAGLLAGAVTTPADVIKTRMQADKTGRYKGLLDCINQMWAEGGSAAFLRGLGPRVALIPPMFGPGWPSLQLHVTTTGLPHVH</sequence>
<dbReference type="Proteomes" id="UP000485058">
    <property type="component" value="Unassembled WGS sequence"/>
</dbReference>
<keyword evidence="6" id="KW-0999">Mitochondrion inner membrane</keyword>
<evidence type="ECO:0000256" key="12">
    <source>
        <dbReference type="RuleBase" id="RU000488"/>
    </source>
</evidence>
<keyword evidence="10 11" id="KW-0472">Membrane</keyword>
<feature type="repeat" description="Solcar" evidence="11">
    <location>
        <begin position="352"/>
        <end position="437"/>
    </location>
</feature>
<dbReference type="Gene3D" id="1.50.40.10">
    <property type="entry name" value="Mitochondrial carrier domain"/>
    <property type="match status" value="2"/>
</dbReference>
<keyword evidence="8" id="KW-1133">Transmembrane helix</keyword>
<dbReference type="GO" id="GO:0022857">
    <property type="term" value="F:transmembrane transporter activity"/>
    <property type="evidence" value="ECO:0007669"/>
    <property type="project" value="TreeGrafter"/>
</dbReference>
<feature type="non-terminal residue" evidence="14">
    <location>
        <position position="444"/>
    </location>
</feature>
<evidence type="ECO:0000256" key="7">
    <source>
        <dbReference type="ARBA" id="ARBA00022837"/>
    </source>
</evidence>